<evidence type="ECO:0000256" key="1">
    <source>
        <dbReference type="ARBA" id="ARBA00022741"/>
    </source>
</evidence>
<dbReference type="PANTHER" id="PTHR13779">
    <property type="entry name" value="WERNER HELICASE-INTERACTING PROTEIN 1 FAMILY MEMBER"/>
    <property type="match status" value="1"/>
</dbReference>
<dbReference type="CDD" id="cd18139">
    <property type="entry name" value="HLD_clamp_RarA"/>
    <property type="match status" value="1"/>
</dbReference>
<name>A0A9D1FLP9_9FIRM</name>
<keyword evidence="1" id="KW-0547">Nucleotide-binding</keyword>
<reference evidence="4" key="2">
    <citation type="journal article" date="2021" name="PeerJ">
        <title>Extensive microbial diversity within the chicken gut microbiome revealed by metagenomics and culture.</title>
        <authorList>
            <person name="Gilroy R."/>
            <person name="Ravi A."/>
            <person name="Getino M."/>
            <person name="Pursley I."/>
            <person name="Horton D.L."/>
            <person name="Alikhan N.F."/>
            <person name="Baker D."/>
            <person name="Gharbi K."/>
            <person name="Hall N."/>
            <person name="Watson M."/>
            <person name="Adriaenssens E.M."/>
            <person name="Foster-Nyarko E."/>
            <person name="Jarju S."/>
            <person name="Secka A."/>
            <person name="Antonio M."/>
            <person name="Oren A."/>
            <person name="Chaudhuri R.R."/>
            <person name="La Ragione R."/>
            <person name="Hildebrand F."/>
            <person name="Pallen M.J."/>
        </authorList>
    </citation>
    <scope>NUCLEOTIDE SEQUENCE</scope>
    <source>
        <strain evidence="4">CHK199-13235</strain>
    </source>
</reference>
<dbReference type="GO" id="GO:0000731">
    <property type="term" value="P:DNA synthesis involved in DNA repair"/>
    <property type="evidence" value="ECO:0007669"/>
    <property type="project" value="TreeGrafter"/>
</dbReference>
<dbReference type="SUPFAM" id="SSF48019">
    <property type="entry name" value="post-AAA+ oligomerization domain-like"/>
    <property type="match status" value="1"/>
</dbReference>
<sequence length="424" mass="47144">MPSPLADRLRPKTLEDVVGQKHLLAEGKSLRRIIDSGQIPNMIFYGPSGVGKTTVARIIASQTKKRLHKLNGTSASLADIKAIVDELDSIMGYNGVLLYLDEIQYLNKKQQQSLLEYIEDGRITLIASTTENPYFYIYNAVLSRSTVFEFKSVEPAEVEKAILRGFAAMEEETGDSIRLEDGVIAHIAQSCGGDVRKSLNTVELLTLSAKQDENGRFVSLELAKELSQRSAMRYDREGDEHYDIVSAYQKSMRGSDPDAAIHYLARLLEAGDLPSACRRLMVCACEDVGLAYPMIIPIVKAAVDAALQVGLPEARLCLADAVILVATAPKSNTAHNAINEAMEDLKKGLSGPIPRTLQNKHFDGEDAEVKGQFYQYPHDFPGRWVEQQYLPDALKNRTYYHFGDNKTEQAAKAYWERVKGKKLD</sequence>
<dbReference type="InterPro" id="IPR032423">
    <property type="entry name" value="AAA_assoc_2"/>
</dbReference>
<dbReference type="FunFam" id="1.20.272.10:FF:000001">
    <property type="entry name" value="Putative AAA family ATPase"/>
    <property type="match status" value="1"/>
</dbReference>
<dbReference type="GO" id="GO:0006310">
    <property type="term" value="P:DNA recombination"/>
    <property type="evidence" value="ECO:0007669"/>
    <property type="project" value="InterPro"/>
</dbReference>
<dbReference type="EMBL" id="DVJP01000015">
    <property type="protein sequence ID" value="HIS75475.1"/>
    <property type="molecule type" value="Genomic_DNA"/>
</dbReference>
<dbReference type="PANTHER" id="PTHR13779:SF7">
    <property type="entry name" value="ATPASE WRNIP1"/>
    <property type="match status" value="1"/>
</dbReference>
<dbReference type="GO" id="GO:0003677">
    <property type="term" value="F:DNA binding"/>
    <property type="evidence" value="ECO:0007669"/>
    <property type="project" value="InterPro"/>
</dbReference>
<dbReference type="InterPro" id="IPR003593">
    <property type="entry name" value="AAA+_ATPase"/>
</dbReference>
<keyword evidence="2" id="KW-0067">ATP-binding</keyword>
<dbReference type="Pfam" id="PF05496">
    <property type="entry name" value="RuvB_N"/>
    <property type="match status" value="1"/>
</dbReference>
<dbReference type="GO" id="GO:0008047">
    <property type="term" value="F:enzyme activator activity"/>
    <property type="evidence" value="ECO:0007669"/>
    <property type="project" value="TreeGrafter"/>
</dbReference>
<dbReference type="Gene3D" id="1.10.3710.10">
    <property type="entry name" value="DNA polymerase III clamp loader subunits, C-terminal domain"/>
    <property type="match status" value="1"/>
</dbReference>
<dbReference type="InterPro" id="IPR008921">
    <property type="entry name" value="DNA_pol3_clamp-load_cplx_C"/>
</dbReference>
<proteinExistence type="predicted"/>
<dbReference type="GO" id="GO:0009378">
    <property type="term" value="F:four-way junction helicase activity"/>
    <property type="evidence" value="ECO:0007669"/>
    <property type="project" value="InterPro"/>
</dbReference>
<dbReference type="Proteomes" id="UP000824002">
    <property type="component" value="Unassembled WGS sequence"/>
</dbReference>
<dbReference type="GO" id="GO:0006261">
    <property type="term" value="P:DNA-templated DNA replication"/>
    <property type="evidence" value="ECO:0007669"/>
    <property type="project" value="TreeGrafter"/>
</dbReference>
<feature type="domain" description="AAA+ ATPase" evidence="3">
    <location>
        <begin position="38"/>
        <end position="154"/>
    </location>
</feature>
<dbReference type="InterPro" id="IPR027417">
    <property type="entry name" value="P-loop_NTPase"/>
</dbReference>
<organism evidence="4 5">
    <name type="scientific">Candidatus Merdivicinus excrementipullorum</name>
    <dbReference type="NCBI Taxonomy" id="2840867"/>
    <lineage>
        <taxon>Bacteria</taxon>
        <taxon>Bacillati</taxon>
        <taxon>Bacillota</taxon>
        <taxon>Clostridia</taxon>
        <taxon>Eubacteriales</taxon>
        <taxon>Oscillospiraceae</taxon>
        <taxon>Oscillospiraceae incertae sedis</taxon>
        <taxon>Candidatus Merdivicinus</taxon>
    </lineage>
</organism>
<dbReference type="Pfam" id="PF16193">
    <property type="entry name" value="AAA_assoc_2"/>
    <property type="match status" value="1"/>
</dbReference>
<dbReference type="Gene3D" id="1.20.272.10">
    <property type="match status" value="1"/>
</dbReference>
<evidence type="ECO:0000256" key="2">
    <source>
        <dbReference type="ARBA" id="ARBA00022840"/>
    </source>
</evidence>
<accession>A0A9D1FLP9</accession>
<dbReference type="InterPro" id="IPR021886">
    <property type="entry name" value="MgsA_C"/>
</dbReference>
<dbReference type="InterPro" id="IPR051314">
    <property type="entry name" value="AAA_ATPase_RarA/MGS1/WRNIP1"/>
</dbReference>
<dbReference type="SUPFAM" id="SSF52540">
    <property type="entry name" value="P-loop containing nucleoside triphosphate hydrolases"/>
    <property type="match status" value="1"/>
</dbReference>
<dbReference type="InterPro" id="IPR008824">
    <property type="entry name" value="RuvB-like_N"/>
</dbReference>
<dbReference type="CDD" id="cd00009">
    <property type="entry name" value="AAA"/>
    <property type="match status" value="1"/>
</dbReference>
<dbReference type="Gene3D" id="3.40.50.300">
    <property type="entry name" value="P-loop containing nucleotide triphosphate hydrolases"/>
    <property type="match status" value="1"/>
</dbReference>
<dbReference type="Pfam" id="PF12002">
    <property type="entry name" value="MgsA_C"/>
    <property type="match status" value="1"/>
</dbReference>
<comment type="caution">
    <text evidence="4">The sequence shown here is derived from an EMBL/GenBank/DDBJ whole genome shotgun (WGS) entry which is preliminary data.</text>
</comment>
<protein>
    <submittedName>
        <fullName evidence="4">Replication-associated recombination protein A</fullName>
    </submittedName>
</protein>
<reference evidence="4" key="1">
    <citation type="submission" date="2020-10" db="EMBL/GenBank/DDBJ databases">
        <authorList>
            <person name="Gilroy R."/>
        </authorList>
    </citation>
    <scope>NUCLEOTIDE SEQUENCE</scope>
    <source>
        <strain evidence="4">CHK199-13235</strain>
    </source>
</reference>
<evidence type="ECO:0000313" key="5">
    <source>
        <dbReference type="Proteomes" id="UP000824002"/>
    </source>
</evidence>
<dbReference type="Gene3D" id="1.10.8.60">
    <property type="match status" value="1"/>
</dbReference>
<dbReference type="SMART" id="SM00382">
    <property type="entry name" value="AAA"/>
    <property type="match status" value="1"/>
</dbReference>
<dbReference type="GO" id="GO:0005524">
    <property type="term" value="F:ATP binding"/>
    <property type="evidence" value="ECO:0007669"/>
    <property type="project" value="UniProtKB-KW"/>
</dbReference>
<evidence type="ECO:0000259" key="3">
    <source>
        <dbReference type="SMART" id="SM00382"/>
    </source>
</evidence>
<evidence type="ECO:0000313" key="4">
    <source>
        <dbReference type="EMBL" id="HIS75475.1"/>
    </source>
</evidence>
<dbReference type="AlphaFoldDB" id="A0A9D1FLP9"/>
<gene>
    <name evidence="4" type="ORF">IAB51_01565</name>
</gene>
<dbReference type="GO" id="GO:0017116">
    <property type="term" value="F:single-stranded DNA helicase activity"/>
    <property type="evidence" value="ECO:0007669"/>
    <property type="project" value="TreeGrafter"/>
</dbReference>